<proteinExistence type="predicted"/>
<name>A0ACC2NQ72_9HYME</name>
<dbReference type="EMBL" id="CM056743">
    <property type="protein sequence ID" value="KAJ8673404.1"/>
    <property type="molecule type" value="Genomic_DNA"/>
</dbReference>
<dbReference type="Proteomes" id="UP001239111">
    <property type="component" value="Chromosome 3"/>
</dbReference>
<comment type="caution">
    <text evidence="1">The sequence shown here is derived from an EMBL/GenBank/DDBJ whole genome shotgun (WGS) entry which is preliminary data.</text>
</comment>
<sequence length="598" mass="67699">MESGYHFVHGPPWFPENMRNGTQLSADENGYIILLCPGRGTPAPTISWFKDDLSVAHNDAVISLETGNMSLKINNLSRNYTGKYTCIIQNGYGRVDLHQYVSIKDSRVEAMWGVPGLWLELFVILLLTLAIIATYLFMKNSREEAKRRDSQNKILMNFEEGVTVSINPELSISEQAQFLPYDTKWEFSRDRLILGETLGSGAFGVVVKAKALGIVTHQDVTTVAVKMVHRNAEPIHLRALACELKILVHLGKHLNIVNLLGACTNNIDRRGLLVIVEYCRYGNLRNYLLRHREAFKTLMDPGLGNRFSYGDDIQLHPVKSKSTADGGNSDPNQVSTGDFFTIDSGVELPCTNSSLQDSTNHSNRKTDSNCSRVQTRTNVKTKSEFVQDLLSWAFQIARGMEYLAQKKILHGDLAARNVLLAEDKIVKICDFGLAKTMYKYDNYRKKSDGPVPLRWMAIESIKHGIFSTQSDVWSFGIVLWEFFTIAEIPYPGMRAHKLSQMLDQGYRMEQPEYASDDVYEIMLWCWKSDPKLRPTFTQLAERVGELLGGSVKTYYLELNQAYVKCNTEDLNNKTDDLQLISHTNSLNSPTTKESMEEN</sequence>
<reference evidence="1" key="1">
    <citation type="submission" date="2023-04" db="EMBL/GenBank/DDBJ databases">
        <title>A chromosome-level genome assembly of the parasitoid wasp Eretmocerus hayati.</title>
        <authorList>
            <person name="Zhong Y."/>
            <person name="Liu S."/>
            <person name="Liu Y."/>
        </authorList>
    </citation>
    <scope>NUCLEOTIDE SEQUENCE</scope>
    <source>
        <strain evidence="1">ZJU_SS_LIU_2023</strain>
    </source>
</reference>
<gene>
    <name evidence="1" type="ORF">QAD02_004666</name>
</gene>
<evidence type="ECO:0000313" key="2">
    <source>
        <dbReference type="Proteomes" id="UP001239111"/>
    </source>
</evidence>
<evidence type="ECO:0000313" key="1">
    <source>
        <dbReference type="EMBL" id="KAJ8673404.1"/>
    </source>
</evidence>
<accession>A0ACC2NQ72</accession>
<organism evidence="1 2">
    <name type="scientific">Eretmocerus hayati</name>
    <dbReference type="NCBI Taxonomy" id="131215"/>
    <lineage>
        <taxon>Eukaryota</taxon>
        <taxon>Metazoa</taxon>
        <taxon>Ecdysozoa</taxon>
        <taxon>Arthropoda</taxon>
        <taxon>Hexapoda</taxon>
        <taxon>Insecta</taxon>
        <taxon>Pterygota</taxon>
        <taxon>Neoptera</taxon>
        <taxon>Endopterygota</taxon>
        <taxon>Hymenoptera</taxon>
        <taxon>Apocrita</taxon>
        <taxon>Proctotrupomorpha</taxon>
        <taxon>Chalcidoidea</taxon>
        <taxon>Aphelinidae</taxon>
        <taxon>Aphelininae</taxon>
        <taxon>Eretmocerus</taxon>
    </lineage>
</organism>
<keyword evidence="2" id="KW-1185">Reference proteome</keyword>
<protein>
    <submittedName>
        <fullName evidence="1">Uncharacterized protein</fullName>
    </submittedName>
</protein>